<dbReference type="FunFam" id="1.20.5.730:FF:000005">
    <property type="entry name" value="RABaptiN (Rab effector)"/>
    <property type="match status" value="1"/>
</dbReference>
<dbReference type="GO" id="GO:0005096">
    <property type="term" value="F:GTPase activator activity"/>
    <property type="evidence" value="ECO:0007669"/>
    <property type="project" value="InterPro"/>
</dbReference>
<feature type="non-terminal residue" evidence="3">
    <location>
        <position position="1"/>
    </location>
</feature>
<gene>
    <name evidence="3" type="ORF">OSB1V03_LOCUS22587</name>
</gene>
<reference evidence="3" key="1">
    <citation type="submission" date="2020-11" db="EMBL/GenBank/DDBJ databases">
        <authorList>
            <person name="Tran Van P."/>
        </authorList>
    </citation>
    <scope>NUCLEOTIDE SEQUENCE</scope>
</reference>
<accession>A0A7R9LXN5</accession>
<evidence type="ECO:0000259" key="2">
    <source>
        <dbReference type="Pfam" id="PF09311"/>
    </source>
</evidence>
<dbReference type="Pfam" id="PF09311">
    <property type="entry name" value="Rab5-bind"/>
    <property type="match status" value="1"/>
</dbReference>
<dbReference type="Gene3D" id="6.10.250.1080">
    <property type="match status" value="1"/>
</dbReference>
<dbReference type="PANTHER" id="PTHR31179">
    <property type="entry name" value="RAB GTPASE-BINDING EFFECTOR PROTEIN"/>
    <property type="match status" value="1"/>
</dbReference>
<dbReference type="EMBL" id="CAJPIZ010049379">
    <property type="protein sequence ID" value="CAG2122641.1"/>
    <property type="molecule type" value="Genomic_DNA"/>
</dbReference>
<evidence type="ECO:0000256" key="1">
    <source>
        <dbReference type="SAM" id="Coils"/>
    </source>
</evidence>
<proteinExistence type="predicted"/>
<dbReference type="InterPro" id="IPR015390">
    <property type="entry name" value="Rabaptin_Rab5-bd_dom"/>
</dbReference>
<dbReference type="GO" id="GO:0006897">
    <property type="term" value="P:endocytosis"/>
    <property type="evidence" value="ECO:0007669"/>
    <property type="project" value="InterPro"/>
</dbReference>
<evidence type="ECO:0000313" key="3">
    <source>
        <dbReference type="EMBL" id="CAD7649846.1"/>
    </source>
</evidence>
<dbReference type="AlphaFoldDB" id="A0A7R9LXN5"/>
<name>A0A7R9LXN5_9ACAR</name>
<dbReference type="InterPro" id="IPR003914">
    <property type="entry name" value="Rabaptin"/>
</dbReference>
<keyword evidence="4" id="KW-1185">Reference proteome</keyword>
<feature type="domain" description="Rabaptin GTPase-Rab5 binding" evidence="2">
    <location>
        <begin position="1"/>
        <end position="139"/>
    </location>
</feature>
<feature type="coiled-coil region" evidence="1">
    <location>
        <begin position="23"/>
        <end position="117"/>
    </location>
</feature>
<sequence length="165" mass="19434">MKSEIMFLKDQMIGEQQSKETIEENLTQDNDMLRSTVDSLQTEFNDIKRRYEEQEQQLFQCSDRLSRLTDKTHTKISELEIQNNDLSSSKTKLESDNSDLRNQVQSLQVELDNSEAVQKDFVKLSQSLQIQLEKIRQSDSEVRWQHEDDIVECNSCKKAFHSKKE</sequence>
<evidence type="ECO:0000313" key="4">
    <source>
        <dbReference type="Proteomes" id="UP000759131"/>
    </source>
</evidence>
<protein>
    <recommendedName>
        <fullName evidence="2">Rabaptin GTPase-Rab5 binding domain-containing protein</fullName>
    </recommendedName>
</protein>
<keyword evidence="1" id="KW-0175">Coiled coil</keyword>
<dbReference type="OrthoDB" id="79940at2759"/>
<dbReference type="Gene3D" id="1.20.5.730">
    <property type="entry name" value="Single helix bin"/>
    <property type="match status" value="1"/>
</dbReference>
<dbReference type="PANTHER" id="PTHR31179:SF7">
    <property type="entry name" value="FYVE-TYPE DOMAIN-CONTAINING PROTEIN"/>
    <property type="match status" value="1"/>
</dbReference>
<organism evidence="3">
    <name type="scientific">Medioppia subpectinata</name>
    <dbReference type="NCBI Taxonomy" id="1979941"/>
    <lineage>
        <taxon>Eukaryota</taxon>
        <taxon>Metazoa</taxon>
        <taxon>Ecdysozoa</taxon>
        <taxon>Arthropoda</taxon>
        <taxon>Chelicerata</taxon>
        <taxon>Arachnida</taxon>
        <taxon>Acari</taxon>
        <taxon>Acariformes</taxon>
        <taxon>Sarcoptiformes</taxon>
        <taxon>Oribatida</taxon>
        <taxon>Brachypylina</taxon>
        <taxon>Oppioidea</taxon>
        <taxon>Oppiidae</taxon>
        <taxon>Medioppia</taxon>
    </lineage>
</organism>
<dbReference type="SUPFAM" id="SSF103652">
    <property type="entry name" value="G protein-binding domain"/>
    <property type="match status" value="1"/>
</dbReference>
<dbReference type="Proteomes" id="UP000759131">
    <property type="component" value="Unassembled WGS sequence"/>
</dbReference>
<dbReference type="EMBL" id="OC903954">
    <property type="protein sequence ID" value="CAD7649846.1"/>
    <property type="molecule type" value="Genomic_DNA"/>
</dbReference>